<dbReference type="InterPro" id="IPR006593">
    <property type="entry name" value="Cyt_b561/ferric_Rdtase_TM"/>
</dbReference>
<comment type="cofactor">
    <cofactor evidence="1">
        <name>heme b</name>
        <dbReference type="ChEBI" id="CHEBI:60344"/>
    </cofactor>
</comment>
<evidence type="ECO:0000256" key="1">
    <source>
        <dbReference type="ARBA" id="ARBA00001970"/>
    </source>
</evidence>
<dbReference type="FunFam" id="2.60.40.4060:FF:000003">
    <property type="entry name" value="Ferric chelate reductase 1"/>
    <property type="match status" value="1"/>
</dbReference>
<evidence type="ECO:0000256" key="4">
    <source>
        <dbReference type="ARBA" id="ARBA00022448"/>
    </source>
</evidence>
<evidence type="ECO:0000256" key="11">
    <source>
        <dbReference type="SAM" id="Phobius"/>
    </source>
</evidence>
<evidence type="ECO:0000259" key="14">
    <source>
        <dbReference type="PROSITE" id="PS50939"/>
    </source>
</evidence>
<feature type="chain" id="PRO_5028119068" evidence="12">
    <location>
        <begin position="22"/>
        <end position="532"/>
    </location>
</feature>
<sequence length="532" mass="58382">MQGPRLFLVVVAACLIKEASGFPNGKVSVACGDMKPQHGHASSSKSAPYNITVDQTTFSPGDQITGFLIEARDVENLDGPAVGSFSLLNPSESQLLQCGDTQGSAVSHTSKSKKTDIQAMWKAPENPPLGVQFMATVVQKYKVYWVKLPGPVVSLNGATVVPPPKSTTTATTALTTPSVWNKPFSSEGCGRRKSCLRDPEGCDPERDPLCFFLSFTPEEHTVLFELSGPSSGYMSFALSQDKWMGDDDAYLCVRDGDRVDINAAYLPGRTEPEFNVLSDMSWRLADGVIQCRFRREIHLPVHNRSRFSLDQSFFLFVAHGRSADGVVHRHDRQPLISTYQTVITGPPKDLAGSRSPLLMKFHGVFMLVAWMTTVTTGVIIARYFKMDWPGTTLLGQSVWFQVHRALMILTVLLTSVGFMLPFIYRGGWSKRAGSHPYLGCTVMALSVIQPIMALVRPAQDSSRRNIFNWAHWGTGTTVQILAGKATQQLMHLTVSEGNDHNGVSLFRKIVLAVFLVGNFGFLSGLINTIASM</sequence>
<name>A0A6Q2X571_ESOLU</name>
<organism evidence="16 17">
    <name type="scientific">Esox lucius</name>
    <name type="common">Northern pike</name>
    <dbReference type="NCBI Taxonomy" id="8010"/>
    <lineage>
        <taxon>Eukaryota</taxon>
        <taxon>Metazoa</taxon>
        <taxon>Chordata</taxon>
        <taxon>Craniata</taxon>
        <taxon>Vertebrata</taxon>
        <taxon>Euteleostomi</taxon>
        <taxon>Actinopterygii</taxon>
        <taxon>Neopterygii</taxon>
        <taxon>Teleostei</taxon>
        <taxon>Protacanthopterygii</taxon>
        <taxon>Esociformes</taxon>
        <taxon>Esocidae</taxon>
        <taxon>Esox</taxon>
    </lineage>
</organism>
<keyword evidence="5 11" id="KW-0812">Transmembrane</keyword>
<reference evidence="17" key="1">
    <citation type="journal article" date="2014" name="PLoS ONE">
        <title>The genome and linkage map of the northern pike (Esox lucius): conserved synteny revealed between the salmonid sister group and the Neoteleostei.</title>
        <authorList>
            <person name="Rondeau E.B."/>
            <person name="Minkley D.R."/>
            <person name="Leong J.S."/>
            <person name="Messmer A.M."/>
            <person name="Jantzen J.R."/>
            <person name="von Schalburg K.R."/>
            <person name="Lemon C."/>
            <person name="Bird N.H."/>
            <person name="Koop B.F."/>
        </authorList>
    </citation>
    <scope>NUCLEOTIDE SEQUENCE</scope>
</reference>
<evidence type="ECO:0000256" key="6">
    <source>
        <dbReference type="ARBA" id="ARBA00022982"/>
    </source>
</evidence>
<feature type="transmembrane region" description="Helical" evidence="11">
    <location>
        <begin position="405"/>
        <end position="424"/>
    </location>
</feature>
<dbReference type="CDD" id="cd08760">
    <property type="entry name" value="Cyt_b561_FRRS1_like"/>
    <property type="match status" value="1"/>
</dbReference>
<dbReference type="Gene3D" id="1.20.120.1770">
    <property type="match status" value="1"/>
</dbReference>
<keyword evidence="12" id="KW-0732">Signal</keyword>
<feature type="domain" description="Cytochrome b561" evidence="14">
    <location>
        <begin position="324"/>
        <end position="527"/>
    </location>
</feature>
<dbReference type="SMART" id="SM00665">
    <property type="entry name" value="B561"/>
    <property type="match status" value="1"/>
</dbReference>
<keyword evidence="17" id="KW-1185">Reference proteome</keyword>
<reference evidence="16" key="4">
    <citation type="submission" date="2025-09" db="UniProtKB">
        <authorList>
            <consortium name="Ensembl"/>
        </authorList>
    </citation>
    <scope>IDENTIFICATION</scope>
</reference>
<evidence type="ECO:0000256" key="12">
    <source>
        <dbReference type="SAM" id="SignalP"/>
    </source>
</evidence>
<evidence type="ECO:0000256" key="3">
    <source>
        <dbReference type="ARBA" id="ARBA00009195"/>
    </source>
</evidence>
<dbReference type="PANTHER" id="PTHR45828:SF3">
    <property type="entry name" value="FERRIC-CHELATE REDUCTASE 1"/>
    <property type="match status" value="1"/>
</dbReference>
<dbReference type="Proteomes" id="UP000265140">
    <property type="component" value="Chromosome 21"/>
</dbReference>
<keyword evidence="8" id="KW-0408">Iron</keyword>
<dbReference type="Ensembl" id="ENSELUT00000054206.2">
    <property type="protein sequence ID" value="ENSELUP00000048523.1"/>
    <property type="gene ID" value="ENSELUG00000002693.3"/>
</dbReference>
<dbReference type="CDD" id="cd09628">
    <property type="entry name" value="DOMON_SDR_2_like"/>
    <property type="match status" value="1"/>
</dbReference>
<reference evidence="16" key="3">
    <citation type="submission" date="2025-08" db="UniProtKB">
        <authorList>
            <consortium name="Ensembl"/>
        </authorList>
    </citation>
    <scope>IDENTIFICATION</scope>
</reference>
<comment type="similarity">
    <text evidence="3">Belongs to the FRRS1 family.</text>
</comment>
<dbReference type="InterPro" id="IPR051237">
    <property type="entry name" value="Ferric-chelate_Red/DefProt"/>
</dbReference>
<feature type="domain" description="Reelin" evidence="15">
    <location>
        <begin position="1"/>
        <end position="170"/>
    </location>
</feature>
<feature type="transmembrane region" description="Helical" evidence="11">
    <location>
        <begin position="363"/>
        <end position="384"/>
    </location>
</feature>
<dbReference type="PROSITE" id="PS50939">
    <property type="entry name" value="CYTOCHROME_B561"/>
    <property type="match status" value="1"/>
</dbReference>
<evidence type="ECO:0000259" key="15">
    <source>
        <dbReference type="PROSITE" id="PS51019"/>
    </source>
</evidence>
<proteinExistence type="inferred from homology"/>
<dbReference type="Bgee" id="ENSELUG00000002693">
    <property type="expression patterns" value="Expressed in ovary and 15 other cell types or tissues"/>
</dbReference>
<evidence type="ECO:0000256" key="7">
    <source>
        <dbReference type="ARBA" id="ARBA00022989"/>
    </source>
</evidence>
<dbReference type="InterPro" id="IPR005018">
    <property type="entry name" value="DOMON_domain"/>
</dbReference>
<dbReference type="AlphaFoldDB" id="A0A6Q2X571"/>
<feature type="transmembrane region" description="Helical" evidence="11">
    <location>
        <begin position="509"/>
        <end position="530"/>
    </location>
</feature>
<feature type="signal peptide" evidence="12">
    <location>
        <begin position="1"/>
        <end position="21"/>
    </location>
</feature>
<keyword evidence="6" id="KW-0249">Electron transport</keyword>
<dbReference type="PROSITE" id="PS50836">
    <property type="entry name" value="DOMON"/>
    <property type="match status" value="1"/>
</dbReference>
<evidence type="ECO:0000259" key="13">
    <source>
        <dbReference type="PROSITE" id="PS50836"/>
    </source>
</evidence>
<evidence type="ECO:0000313" key="17">
    <source>
        <dbReference type="Proteomes" id="UP000265140"/>
    </source>
</evidence>
<keyword evidence="10" id="KW-0325">Glycoprotein</keyword>
<comment type="subcellular location">
    <subcellularLocation>
        <location evidence="2">Membrane</location>
        <topology evidence="2">Multi-pass membrane protein</topology>
    </subcellularLocation>
</comment>
<keyword evidence="7 11" id="KW-1133">Transmembrane helix</keyword>
<keyword evidence="9 11" id="KW-0472">Membrane</keyword>
<keyword evidence="4" id="KW-0813">Transport</keyword>
<evidence type="ECO:0000256" key="2">
    <source>
        <dbReference type="ARBA" id="ARBA00004141"/>
    </source>
</evidence>
<dbReference type="SMART" id="SM00664">
    <property type="entry name" value="DoH"/>
    <property type="match status" value="1"/>
</dbReference>
<dbReference type="GO" id="GO:0016020">
    <property type="term" value="C:membrane"/>
    <property type="evidence" value="ECO:0007669"/>
    <property type="project" value="UniProtKB-SubCell"/>
</dbReference>
<dbReference type="GeneTree" id="ENSGT00940000157704"/>
<accession>A0A6Q2X571</accession>
<dbReference type="Pfam" id="PF03351">
    <property type="entry name" value="DOMON"/>
    <property type="match status" value="1"/>
</dbReference>
<dbReference type="Pfam" id="PF02014">
    <property type="entry name" value="Reeler"/>
    <property type="match status" value="1"/>
</dbReference>
<feature type="domain" description="DOMON" evidence="13">
    <location>
        <begin position="207"/>
        <end position="320"/>
    </location>
</feature>
<evidence type="ECO:0000313" key="16">
    <source>
        <dbReference type="Ensembl" id="ENSELUP00000048523.1"/>
    </source>
</evidence>
<dbReference type="InterPro" id="IPR002861">
    <property type="entry name" value="Reeler_dom"/>
</dbReference>
<dbReference type="InterPro" id="IPR042307">
    <property type="entry name" value="Reeler_sf"/>
</dbReference>
<feature type="transmembrane region" description="Helical" evidence="11">
    <location>
        <begin position="436"/>
        <end position="455"/>
    </location>
</feature>
<dbReference type="Gene3D" id="2.60.40.4060">
    <property type="entry name" value="Reeler domain"/>
    <property type="match status" value="1"/>
</dbReference>
<dbReference type="CDD" id="cd08544">
    <property type="entry name" value="Reeler"/>
    <property type="match status" value="1"/>
</dbReference>
<evidence type="ECO:0000256" key="9">
    <source>
        <dbReference type="ARBA" id="ARBA00023136"/>
    </source>
</evidence>
<evidence type="ECO:0000256" key="5">
    <source>
        <dbReference type="ARBA" id="ARBA00022692"/>
    </source>
</evidence>
<dbReference type="PANTHER" id="PTHR45828">
    <property type="entry name" value="CYTOCHROME B561/FERRIC REDUCTASE TRANSMEMBRANE"/>
    <property type="match status" value="1"/>
</dbReference>
<reference evidence="16" key="2">
    <citation type="submission" date="2020-02" db="EMBL/GenBank/DDBJ databases">
        <title>Esox lucius (northern pike) genome, fEsoLuc1, primary haplotype.</title>
        <authorList>
            <person name="Myers G."/>
            <person name="Karagic N."/>
            <person name="Meyer A."/>
            <person name="Pippel M."/>
            <person name="Reichard M."/>
            <person name="Winkler S."/>
            <person name="Tracey A."/>
            <person name="Sims Y."/>
            <person name="Howe K."/>
            <person name="Rhie A."/>
            <person name="Formenti G."/>
            <person name="Durbin R."/>
            <person name="Fedrigo O."/>
            <person name="Jarvis E.D."/>
        </authorList>
    </citation>
    <scope>NUCLEOTIDE SEQUENCE [LARGE SCALE GENOMIC DNA]</scope>
</reference>
<evidence type="ECO:0000256" key="10">
    <source>
        <dbReference type="ARBA" id="ARBA00023180"/>
    </source>
</evidence>
<protein>
    <submittedName>
        <fullName evidence="16">Uncharacterized protein</fullName>
    </submittedName>
</protein>
<dbReference type="PROSITE" id="PS51019">
    <property type="entry name" value="REELIN"/>
    <property type="match status" value="1"/>
</dbReference>
<evidence type="ECO:0000256" key="8">
    <source>
        <dbReference type="ARBA" id="ARBA00023004"/>
    </source>
</evidence>